<protein>
    <submittedName>
        <fullName evidence="1">Uncharacterized protein</fullName>
    </submittedName>
</protein>
<evidence type="ECO:0000313" key="1">
    <source>
        <dbReference type="EMBL" id="KAF9440624.1"/>
    </source>
</evidence>
<gene>
    <name evidence="1" type="ORF">P691DRAFT_801746</name>
</gene>
<name>A0A9P5WZ63_9AGAR</name>
<dbReference type="AlphaFoldDB" id="A0A9P5WZ63"/>
<feature type="non-terminal residue" evidence="1">
    <location>
        <position position="98"/>
    </location>
</feature>
<organism evidence="1 2">
    <name type="scientific">Macrolepiota fuliginosa MF-IS2</name>
    <dbReference type="NCBI Taxonomy" id="1400762"/>
    <lineage>
        <taxon>Eukaryota</taxon>
        <taxon>Fungi</taxon>
        <taxon>Dikarya</taxon>
        <taxon>Basidiomycota</taxon>
        <taxon>Agaricomycotina</taxon>
        <taxon>Agaricomycetes</taxon>
        <taxon>Agaricomycetidae</taxon>
        <taxon>Agaricales</taxon>
        <taxon>Agaricineae</taxon>
        <taxon>Agaricaceae</taxon>
        <taxon>Macrolepiota</taxon>
    </lineage>
</organism>
<evidence type="ECO:0000313" key="2">
    <source>
        <dbReference type="Proteomes" id="UP000807342"/>
    </source>
</evidence>
<dbReference type="Proteomes" id="UP000807342">
    <property type="component" value="Unassembled WGS sequence"/>
</dbReference>
<proteinExistence type="predicted"/>
<accession>A0A9P5WZ63</accession>
<keyword evidence="2" id="KW-1185">Reference proteome</keyword>
<sequence length="98" mass="10993">MCRMSAMSAIHSLQVFPKHEGSRFSGTANPNITTPLYINNMLNQICARSTPLLQCLPQVEKPHPPTYSIAHLSLKKHVPSLSALPRRCPRESPDRHHT</sequence>
<reference evidence="1" key="1">
    <citation type="submission" date="2020-11" db="EMBL/GenBank/DDBJ databases">
        <authorList>
            <consortium name="DOE Joint Genome Institute"/>
            <person name="Ahrendt S."/>
            <person name="Riley R."/>
            <person name="Andreopoulos W."/>
            <person name="Labutti K."/>
            <person name="Pangilinan J."/>
            <person name="Ruiz-Duenas F.J."/>
            <person name="Barrasa J.M."/>
            <person name="Sanchez-Garcia M."/>
            <person name="Camarero S."/>
            <person name="Miyauchi S."/>
            <person name="Serrano A."/>
            <person name="Linde D."/>
            <person name="Babiker R."/>
            <person name="Drula E."/>
            <person name="Ayuso-Fernandez I."/>
            <person name="Pacheco R."/>
            <person name="Padilla G."/>
            <person name="Ferreira P."/>
            <person name="Barriuso J."/>
            <person name="Kellner H."/>
            <person name="Castanera R."/>
            <person name="Alfaro M."/>
            <person name="Ramirez L."/>
            <person name="Pisabarro A.G."/>
            <person name="Kuo A."/>
            <person name="Tritt A."/>
            <person name="Lipzen A."/>
            <person name="He G."/>
            <person name="Yan M."/>
            <person name="Ng V."/>
            <person name="Cullen D."/>
            <person name="Martin F."/>
            <person name="Rosso M.-N."/>
            <person name="Henrissat B."/>
            <person name="Hibbett D."/>
            <person name="Martinez A.T."/>
            <person name="Grigoriev I.V."/>
        </authorList>
    </citation>
    <scope>NUCLEOTIDE SEQUENCE</scope>
    <source>
        <strain evidence="1">MF-IS2</strain>
    </source>
</reference>
<dbReference type="EMBL" id="MU152380">
    <property type="protein sequence ID" value="KAF9440624.1"/>
    <property type="molecule type" value="Genomic_DNA"/>
</dbReference>
<comment type="caution">
    <text evidence="1">The sequence shown here is derived from an EMBL/GenBank/DDBJ whole genome shotgun (WGS) entry which is preliminary data.</text>
</comment>